<dbReference type="EMBL" id="AP019309">
    <property type="protein sequence ID" value="BBH26603.1"/>
    <property type="molecule type" value="Genomic_DNA"/>
</dbReference>
<dbReference type="RefSeq" id="WP_157983004.1">
    <property type="nucleotide sequence ID" value="NZ_AP019309.1"/>
</dbReference>
<gene>
    <name evidence="2" type="ORF">SG0102_15370</name>
</gene>
<dbReference type="KEGG" id="ebm:SG0102_15370"/>
<organism evidence="2 3">
    <name type="scientific">Intestinibaculum porci</name>
    <dbReference type="NCBI Taxonomy" id="2487118"/>
    <lineage>
        <taxon>Bacteria</taxon>
        <taxon>Bacillati</taxon>
        <taxon>Bacillota</taxon>
        <taxon>Erysipelotrichia</taxon>
        <taxon>Erysipelotrichales</taxon>
        <taxon>Erysipelotrichaceae</taxon>
        <taxon>Intestinibaculum</taxon>
    </lineage>
</organism>
<keyword evidence="3" id="KW-1185">Reference proteome</keyword>
<dbReference type="Proteomes" id="UP000268059">
    <property type="component" value="Chromosome"/>
</dbReference>
<feature type="region of interest" description="Disordered" evidence="1">
    <location>
        <begin position="24"/>
        <end position="46"/>
    </location>
</feature>
<protein>
    <submittedName>
        <fullName evidence="2">Uncharacterized protein</fullName>
    </submittedName>
</protein>
<name>A0A3G9JNM0_9FIRM</name>
<evidence type="ECO:0000313" key="3">
    <source>
        <dbReference type="Proteomes" id="UP000268059"/>
    </source>
</evidence>
<reference evidence="2 3" key="1">
    <citation type="submission" date="2018-11" db="EMBL/GenBank/DDBJ databases">
        <title>Novel Erysipelotrichaceae bacterium isolated from small intestine of a swine.</title>
        <authorList>
            <person name="Kim J.S."/>
            <person name="Choe H."/>
            <person name="Lee Y.R."/>
            <person name="Kim K.M."/>
            <person name="Park D.S."/>
        </authorList>
    </citation>
    <scope>NUCLEOTIDE SEQUENCE [LARGE SCALE GENOMIC DNA]</scope>
    <source>
        <strain evidence="2 3">SG0102</strain>
    </source>
</reference>
<accession>A0A3G9JNM0</accession>
<dbReference type="AlphaFoldDB" id="A0A3G9JNM0"/>
<proteinExistence type="predicted"/>
<dbReference type="InParanoid" id="A0A3G9JNM0"/>
<evidence type="ECO:0000313" key="2">
    <source>
        <dbReference type="EMBL" id="BBH26603.1"/>
    </source>
</evidence>
<sequence>MNCHYVIECNQLERENEERITRAKLEAERETGNQKRKEPFVDHRER</sequence>
<evidence type="ECO:0000256" key="1">
    <source>
        <dbReference type="SAM" id="MobiDB-lite"/>
    </source>
</evidence>